<feature type="signal peptide" evidence="2">
    <location>
        <begin position="1"/>
        <end position="18"/>
    </location>
</feature>
<protein>
    <submittedName>
        <fullName evidence="3">Uncharacterized protein</fullName>
    </submittedName>
</protein>
<name>A0A9J6BLJ8_POLVA</name>
<evidence type="ECO:0000313" key="3">
    <source>
        <dbReference type="EMBL" id="KAG5670503.1"/>
    </source>
</evidence>
<comment type="caution">
    <text evidence="3">The sequence shown here is derived from an EMBL/GenBank/DDBJ whole genome shotgun (WGS) entry which is preliminary data.</text>
</comment>
<evidence type="ECO:0000256" key="2">
    <source>
        <dbReference type="SAM" id="SignalP"/>
    </source>
</evidence>
<proteinExistence type="predicted"/>
<sequence>MLIRILVTISIFIICVHSACDRDRNVQFTDPLYLNYGDGFFYIQGLTNGEAVVIYKHPEDERIFGQYTFKDERCSYETVYYYVLKGKYEFTNPFVSDESNFNITNKLSFAKNGVGYEIEYSLSPRGVGIFQNLGKAAEKQILPKTSFKKTPVPARPIRELFPNFANIGKQNLKVSYLRNGENFIQFIAKRNQFASIEGSYTFRTSDRRYHTIVYEIPLNDFDYIGMSVKEYEIATEENFLRSGTIALNINGTTMDVKFYVNNKGFHIADLQSIRNAQNTPQQPQPLQGVQRPFGPIFQNRPLVNNNQQNRQNRQNAPPNQRFLNPTFARPDLLSNERYVNK</sequence>
<accession>A0A9J6BLJ8</accession>
<reference evidence="3" key="1">
    <citation type="submission" date="2021-03" db="EMBL/GenBank/DDBJ databases">
        <title>Chromosome level genome of the anhydrobiotic midge Polypedilum vanderplanki.</title>
        <authorList>
            <person name="Yoshida Y."/>
            <person name="Kikawada T."/>
            <person name="Gusev O."/>
        </authorList>
    </citation>
    <scope>NUCLEOTIDE SEQUENCE</scope>
    <source>
        <strain evidence="3">NIAS01</strain>
        <tissue evidence="3">Whole body or cell culture</tissue>
    </source>
</reference>
<dbReference type="Proteomes" id="UP001107558">
    <property type="component" value="Chromosome 3"/>
</dbReference>
<feature type="chain" id="PRO_5039915316" evidence="2">
    <location>
        <begin position="19"/>
        <end position="341"/>
    </location>
</feature>
<feature type="region of interest" description="Disordered" evidence="1">
    <location>
        <begin position="277"/>
        <end position="302"/>
    </location>
</feature>
<keyword evidence="2" id="KW-0732">Signal</keyword>
<dbReference type="AlphaFoldDB" id="A0A9J6BLJ8"/>
<evidence type="ECO:0000313" key="4">
    <source>
        <dbReference type="Proteomes" id="UP001107558"/>
    </source>
</evidence>
<evidence type="ECO:0000256" key="1">
    <source>
        <dbReference type="SAM" id="MobiDB-lite"/>
    </source>
</evidence>
<dbReference type="OrthoDB" id="10360011at2759"/>
<feature type="compositionally biased region" description="Polar residues" evidence="1">
    <location>
        <begin position="277"/>
        <end position="287"/>
    </location>
</feature>
<gene>
    <name evidence="3" type="ORF">PVAND_000762</name>
</gene>
<dbReference type="EMBL" id="JADBJN010000003">
    <property type="protein sequence ID" value="KAG5670503.1"/>
    <property type="molecule type" value="Genomic_DNA"/>
</dbReference>
<organism evidence="3 4">
    <name type="scientific">Polypedilum vanderplanki</name>
    <name type="common">Sleeping chironomid midge</name>
    <dbReference type="NCBI Taxonomy" id="319348"/>
    <lineage>
        <taxon>Eukaryota</taxon>
        <taxon>Metazoa</taxon>
        <taxon>Ecdysozoa</taxon>
        <taxon>Arthropoda</taxon>
        <taxon>Hexapoda</taxon>
        <taxon>Insecta</taxon>
        <taxon>Pterygota</taxon>
        <taxon>Neoptera</taxon>
        <taxon>Endopterygota</taxon>
        <taxon>Diptera</taxon>
        <taxon>Nematocera</taxon>
        <taxon>Chironomoidea</taxon>
        <taxon>Chironomidae</taxon>
        <taxon>Chironominae</taxon>
        <taxon>Polypedilum</taxon>
        <taxon>Polypedilum</taxon>
    </lineage>
</organism>
<keyword evidence="4" id="KW-1185">Reference proteome</keyword>